<comment type="function">
    <text evidence="4">Dirigent proteins impart stereoselectivity on the phenoxy radical-coupling reaction, yielding optically active lignans from two molecules of coniferyl alcohol in the biosynthesis of lignans, flavonolignans, and alkaloids and thus plays a central role in plant secondary metabolism.</text>
</comment>
<keyword evidence="4" id="KW-0052">Apoplast</keyword>
<dbReference type="InterPro" id="IPR044859">
    <property type="entry name" value="Allene_oxi_cyc_Dirigent"/>
</dbReference>
<comment type="subunit">
    <text evidence="2 4">Homodimer.</text>
</comment>
<dbReference type="GO" id="GO:0048046">
    <property type="term" value="C:apoplast"/>
    <property type="evidence" value="ECO:0007669"/>
    <property type="project" value="UniProtKB-SubCell"/>
</dbReference>
<feature type="chain" id="PRO_5015022176" description="Dirigent protein" evidence="4">
    <location>
        <begin position="18"/>
        <end position="187"/>
    </location>
</feature>
<dbReference type="EMBL" id="GGEC01076789">
    <property type="protein sequence ID" value="MBX57273.1"/>
    <property type="molecule type" value="Transcribed_RNA"/>
</dbReference>
<comment type="similarity">
    <text evidence="1 4">Belongs to the plant dirigent protein family.</text>
</comment>
<evidence type="ECO:0000256" key="3">
    <source>
        <dbReference type="ARBA" id="ARBA00022525"/>
    </source>
</evidence>
<evidence type="ECO:0000313" key="5">
    <source>
        <dbReference type="EMBL" id="MBX57273.1"/>
    </source>
</evidence>
<evidence type="ECO:0000256" key="2">
    <source>
        <dbReference type="ARBA" id="ARBA00011738"/>
    </source>
</evidence>
<feature type="signal peptide" evidence="4">
    <location>
        <begin position="1"/>
        <end position="17"/>
    </location>
</feature>
<evidence type="ECO:0000256" key="4">
    <source>
        <dbReference type="RuleBase" id="RU363099"/>
    </source>
</evidence>
<dbReference type="Gene3D" id="2.40.480.10">
    <property type="entry name" value="Allene oxide cyclase-like"/>
    <property type="match status" value="1"/>
</dbReference>
<dbReference type="GO" id="GO:0009699">
    <property type="term" value="P:phenylpropanoid biosynthetic process"/>
    <property type="evidence" value="ECO:0007669"/>
    <property type="project" value="UniProtKB-ARBA"/>
</dbReference>
<dbReference type="InterPro" id="IPR004265">
    <property type="entry name" value="Dirigent"/>
</dbReference>
<dbReference type="AlphaFoldDB" id="A0A2P2PRG3"/>
<comment type="subcellular location">
    <subcellularLocation>
        <location evidence="4">Secreted</location>
        <location evidence="4">Extracellular space</location>
        <location evidence="4">Apoplast</location>
    </subcellularLocation>
</comment>
<evidence type="ECO:0000256" key="1">
    <source>
        <dbReference type="ARBA" id="ARBA00010746"/>
    </source>
</evidence>
<sequence>MGKLYLAFFFFISLALAAVLPGANSSRLGSWARRLDSVSGKVSTLQFYLHDTISGNSPSAVQVVKPVDTGKSSTRFGAIFMADDPLTEGPDPSSKLLGRAQGLYGLAGQTQASQLMAMTFYFTGGDYSGSSFGVLGQISPTSPVSEIPVTGGTGLFRSASGYAIVNTYSVDATSRDAVLGYNVTVHH</sequence>
<accession>A0A2P2PRG3</accession>
<dbReference type="Pfam" id="PF03018">
    <property type="entry name" value="Dirigent"/>
    <property type="match status" value="1"/>
</dbReference>
<organism evidence="5">
    <name type="scientific">Rhizophora mucronata</name>
    <name type="common">Asiatic mangrove</name>
    <dbReference type="NCBI Taxonomy" id="61149"/>
    <lineage>
        <taxon>Eukaryota</taxon>
        <taxon>Viridiplantae</taxon>
        <taxon>Streptophyta</taxon>
        <taxon>Embryophyta</taxon>
        <taxon>Tracheophyta</taxon>
        <taxon>Spermatophyta</taxon>
        <taxon>Magnoliopsida</taxon>
        <taxon>eudicotyledons</taxon>
        <taxon>Gunneridae</taxon>
        <taxon>Pentapetalae</taxon>
        <taxon>rosids</taxon>
        <taxon>fabids</taxon>
        <taxon>Malpighiales</taxon>
        <taxon>Rhizophoraceae</taxon>
        <taxon>Rhizophora</taxon>
    </lineage>
</organism>
<keyword evidence="3 4" id="KW-0964">Secreted</keyword>
<dbReference type="PANTHER" id="PTHR21495">
    <property type="entry name" value="NUCLEOPORIN-RELATED"/>
    <property type="match status" value="1"/>
</dbReference>
<protein>
    <recommendedName>
        <fullName evidence="4">Dirigent protein</fullName>
    </recommendedName>
</protein>
<reference evidence="5" key="1">
    <citation type="submission" date="2018-02" db="EMBL/GenBank/DDBJ databases">
        <title>Rhizophora mucronata_Transcriptome.</title>
        <authorList>
            <person name="Meera S.P."/>
            <person name="Sreeshan A."/>
            <person name="Augustine A."/>
        </authorList>
    </citation>
    <scope>NUCLEOTIDE SEQUENCE</scope>
    <source>
        <tissue evidence="5">Leaf</tissue>
    </source>
</reference>
<name>A0A2P2PRG3_RHIMU</name>
<proteinExistence type="inferred from homology"/>
<keyword evidence="4" id="KW-0732">Signal</keyword>